<evidence type="ECO:0000313" key="2">
    <source>
        <dbReference type="EMBL" id="CAB4183391.1"/>
    </source>
</evidence>
<dbReference type="InterPro" id="IPR021145">
    <property type="entry name" value="Portal_protein_SPP1_Gp6-like"/>
</dbReference>
<dbReference type="Pfam" id="PF05133">
    <property type="entry name" value="SPP1_portal"/>
    <property type="match status" value="1"/>
</dbReference>
<protein>
    <submittedName>
        <fullName evidence="2">Portal protein</fullName>
    </submittedName>
</protein>
<evidence type="ECO:0000313" key="1">
    <source>
        <dbReference type="EMBL" id="CAB4144336.1"/>
    </source>
</evidence>
<accession>A0A6J5QPJ1</accession>
<evidence type="ECO:0000313" key="3">
    <source>
        <dbReference type="EMBL" id="CAB4213113.1"/>
    </source>
</evidence>
<name>A0A6J5QPJ1_9CAUD</name>
<gene>
    <name evidence="2" type="ORF">UFOVP1089_57</name>
    <name evidence="3" type="ORF">UFOVP1443_76</name>
    <name evidence="1" type="ORF">UFOVP459_28</name>
</gene>
<proteinExistence type="predicted"/>
<dbReference type="EMBL" id="LR797389">
    <property type="protein sequence ID" value="CAB4213113.1"/>
    <property type="molecule type" value="Genomic_DNA"/>
</dbReference>
<sequence length="516" mass="57976">MDSAEDFLPFQVGGSSSCGNSFLDIMCQRFRIKTNKEWDARQVKLYIYSLFYYGQIYDALSPWNTEYASNKYIPLNKRRPCVIYPIPRIIVNDSVGMLFGNSHFPVMRCDDEDTENFIQSINRVSNIKNAMMCAAKIGSLGSVCVIAKVLNSKFHFDVLNTLNVFPIFDKLNPHCLESLTEKVKVTGATLINSGEDLEPTDLNKSKIFWMVRKLTKTQEIFYKMAEDKKDWEIGLIEDKEKSSTHNFGFVPAVWIKNLPTIDSEIDGECTFGSVLDMCVETDYQLSQLARLLRYNSDPTLVIKDPSAIDGQILIKGQGALKLGENGDAFLLEMNGQSTKSVIDYVKTLREFAIEATRGNRASPNKMNALHSGKALQMLNSPLISLADELRLSYGNNGLLEIYKLVFAICESNQVEISDIYGVYGDLQKAVHSMILDWPEWYPSTMSDNLQESQAIATNMQSGIISRETAISSIAEKYNITDIQKELTDILHDVNYNLSAQSDSGTVASADVDHQED</sequence>
<organism evidence="2">
    <name type="scientific">uncultured Caudovirales phage</name>
    <dbReference type="NCBI Taxonomy" id="2100421"/>
    <lineage>
        <taxon>Viruses</taxon>
        <taxon>Duplodnaviria</taxon>
        <taxon>Heunggongvirae</taxon>
        <taxon>Uroviricota</taxon>
        <taxon>Caudoviricetes</taxon>
        <taxon>Peduoviridae</taxon>
        <taxon>Maltschvirus</taxon>
        <taxon>Maltschvirus maltsch</taxon>
    </lineage>
</organism>
<dbReference type="EMBL" id="LR797029">
    <property type="protein sequence ID" value="CAB4183391.1"/>
    <property type="molecule type" value="Genomic_DNA"/>
</dbReference>
<dbReference type="EMBL" id="LR796424">
    <property type="protein sequence ID" value="CAB4144336.1"/>
    <property type="molecule type" value="Genomic_DNA"/>
</dbReference>
<reference evidence="2" key="1">
    <citation type="submission" date="2020-05" db="EMBL/GenBank/DDBJ databases">
        <authorList>
            <person name="Chiriac C."/>
            <person name="Salcher M."/>
            <person name="Ghai R."/>
            <person name="Kavagutti S V."/>
        </authorList>
    </citation>
    <scope>NUCLEOTIDE SEQUENCE</scope>
</reference>